<accession>A0A1H0MDM2</accession>
<dbReference type="InterPro" id="IPR010065">
    <property type="entry name" value="AA_ABC_transptr_permease_3TM"/>
</dbReference>
<dbReference type="InterPro" id="IPR000515">
    <property type="entry name" value="MetI-like"/>
</dbReference>
<dbReference type="GeneID" id="57145281"/>
<dbReference type="InterPro" id="IPR035906">
    <property type="entry name" value="MetI-like_sf"/>
</dbReference>
<evidence type="ECO:0000256" key="2">
    <source>
        <dbReference type="ARBA" id="ARBA00010072"/>
    </source>
</evidence>
<protein>
    <submittedName>
        <fullName evidence="11">Amino acid ABC transporter membrane protein 1, PAAT family</fullName>
    </submittedName>
</protein>
<dbReference type="InterPro" id="IPR043429">
    <property type="entry name" value="ArtM/GltK/GlnP/TcyL/YhdX-like"/>
</dbReference>
<feature type="transmembrane region" description="Helical" evidence="9">
    <location>
        <begin position="79"/>
        <end position="100"/>
    </location>
</feature>
<comment type="similarity">
    <text evidence="2">Belongs to the binding-protein-dependent transport system permease family. HisMQ subfamily.</text>
</comment>
<dbReference type="SUPFAM" id="SSF161098">
    <property type="entry name" value="MetI-like"/>
    <property type="match status" value="1"/>
</dbReference>
<dbReference type="EMBL" id="FNJN01000002">
    <property type="protein sequence ID" value="SDO78513.1"/>
    <property type="molecule type" value="Genomic_DNA"/>
</dbReference>
<organism evidence="11 12">
    <name type="scientific">Microbacterium testaceum (strain StLB037)</name>
    <dbReference type="NCBI Taxonomy" id="979556"/>
    <lineage>
        <taxon>Bacteria</taxon>
        <taxon>Bacillati</taxon>
        <taxon>Actinomycetota</taxon>
        <taxon>Actinomycetes</taxon>
        <taxon>Micrococcales</taxon>
        <taxon>Microbacteriaceae</taxon>
        <taxon>Microbacterium</taxon>
    </lineage>
</organism>
<proteinExistence type="inferred from homology"/>
<keyword evidence="5 9" id="KW-0812">Transmembrane</keyword>
<dbReference type="PANTHER" id="PTHR30614:SF37">
    <property type="entry name" value="AMINO-ACID ABC TRANSPORTER PERMEASE PROTEIN YHDX-RELATED"/>
    <property type="match status" value="1"/>
</dbReference>
<dbReference type="PANTHER" id="PTHR30614">
    <property type="entry name" value="MEMBRANE COMPONENT OF AMINO ACID ABC TRANSPORTER"/>
    <property type="match status" value="1"/>
</dbReference>
<dbReference type="PROSITE" id="PS50928">
    <property type="entry name" value="ABC_TM1"/>
    <property type="match status" value="1"/>
</dbReference>
<dbReference type="Proteomes" id="UP000186456">
    <property type="component" value="Unassembled WGS sequence"/>
</dbReference>
<dbReference type="GO" id="GO:0043190">
    <property type="term" value="C:ATP-binding cassette (ABC) transporter complex"/>
    <property type="evidence" value="ECO:0007669"/>
    <property type="project" value="InterPro"/>
</dbReference>
<feature type="transmembrane region" description="Helical" evidence="9">
    <location>
        <begin position="182"/>
        <end position="204"/>
    </location>
</feature>
<evidence type="ECO:0000259" key="10">
    <source>
        <dbReference type="PROSITE" id="PS50928"/>
    </source>
</evidence>
<feature type="transmembrane region" description="Helical" evidence="9">
    <location>
        <begin position="12"/>
        <end position="39"/>
    </location>
</feature>
<dbReference type="GO" id="GO:0022857">
    <property type="term" value="F:transmembrane transporter activity"/>
    <property type="evidence" value="ECO:0007669"/>
    <property type="project" value="InterPro"/>
</dbReference>
<keyword evidence="6" id="KW-0029">Amino-acid transport</keyword>
<feature type="transmembrane region" description="Helical" evidence="9">
    <location>
        <begin position="51"/>
        <end position="73"/>
    </location>
</feature>
<evidence type="ECO:0000313" key="12">
    <source>
        <dbReference type="Proteomes" id="UP000186456"/>
    </source>
</evidence>
<dbReference type="NCBIfam" id="TIGR01726">
    <property type="entry name" value="HEQRo_perm_3TM"/>
    <property type="match status" value="1"/>
</dbReference>
<dbReference type="GO" id="GO:0006865">
    <property type="term" value="P:amino acid transport"/>
    <property type="evidence" value="ECO:0007669"/>
    <property type="project" value="UniProtKB-KW"/>
</dbReference>
<dbReference type="Pfam" id="PF00528">
    <property type="entry name" value="BPD_transp_1"/>
    <property type="match status" value="1"/>
</dbReference>
<keyword evidence="3 9" id="KW-0813">Transport</keyword>
<evidence type="ECO:0000256" key="5">
    <source>
        <dbReference type="ARBA" id="ARBA00022692"/>
    </source>
</evidence>
<evidence type="ECO:0000256" key="8">
    <source>
        <dbReference type="ARBA" id="ARBA00023136"/>
    </source>
</evidence>
<evidence type="ECO:0000313" key="11">
    <source>
        <dbReference type="EMBL" id="SDO78513.1"/>
    </source>
</evidence>
<feature type="transmembrane region" description="Helical" evidence="9">
    <location>
        <begin position="148"/>
        <end position="170"/>
    </location>
</feature>
<feature type="domain" description="ABC transmembrane type-1" evidence="10">
    <location>
        <begin position="15"/>
        <end position="203"/>
    </location>
</feature>
<gene>
    <name evidence="11" type="ORF">SAMN04487788_0891</name>
</gene>
<reference evidence="11 12" key="1">
    <citation type="submission" date="2016-10" db="EMBL/GenBank/DDBJ databases">
        <authorList>
            <person name="de Groot N.N."/>
        </authorList>
    </citation>
    <scope>NUCLEOTIDE SEQUENCE [LARGE SCALE GENOMIC DNA]</scope>
    <source>
        <strain evidence="11 12">StLB037</strain>
    </source>
</reference>
<keyword evidence="7 9" id="KW-1133">Transmembrane helix</keyword>
<dbReference type="CDD" id="cd06261">
    <property type="entry name" value="TM_PBP2"/>
    <property type="match status" value="1"/>
</dbReference>
<keyword evidence="8 9" id="KW-0472">Membrane</keyword>
<evidence type="ECO:0000256" key="4">
    <source>
        <dbReference type="ARBA" id="ARBA00022475"/>
    </source>
</evidence>
<comment type="subcellular location">
    <subcellularLocation>
        <location evidence="1 9">Cell membrane</location>
        <topology evidence="1 9">Multi-pass membrane protein</topology>
    </subcellularLocation>
</comment>
<evidence type="ECO:0000256" key="6">
    <source>
        <dbReference type="ARBA" id="ARBA00022970"/>
    </source>
</evidence>
<dbReference type="RefSeq" id="WP_056224894.1">
    <property type="nucleotide sequence ID" value="NZ_FNJN01000002.1"/>
</dbReference>
<evidence type="ECO:0000256" key="1">
    <source>
        <dbReference type="ARBA" id="ARBA00004651"/>
    </source>
</evidence>
<keyword evidence="4" id="KW-1003">Cell membrane</keyword>
<evidence type="ECO:0000256" key="9">
    <source>
        <dbReference type="RuleBase" id="RU363032"/>
    </source>
</evidence>
<sequence length="214" mass="22306">MDFFASSAGPIAQALGTTILLAVSAGIGSIVLGTLVTAARISPVPVLRWAAFAYVQFFVNVPLLVLLVLAVFALPDAGFLLPLTPTAIIVLTLYEAAYVAEAVRSGVNTVSRGEIEASRALGFSLGQTLRVLVIPQSLRAAIQPIGNVMIALTMNTALAAAVGVVELTSAANKLNLVEAQPILIFTAAGLIYMVLALAIGLTAGRLEKKLRIRR</sequence>
<name>A0A1H0MDM2_MICTS</name>
<evidence type="ECO:0000256" key="7">
    <source>
        <dbReference type="ARBA" id="ARBA00022989"/>
    </source>
</evidence>
<dbReference type="Gene3D" id="1.10.3720.10">
    <property type="entry name" value="MetI-like"/>
    <property type="match status" value="1"/>
</dbReference>
<evidence type="ECO:0000256" key="3">
    <source>
        <dbReference type="ARBA" id="ARBA00022448"/>
    </source>
</evidence>
<dbReference type="AlphaFoldDB" id="A0A1H0MDM2"/>